<evidence type="ECO:0000256" key="3">
    <source>
        <dbReference type="ARBA" id="ARBA00019015"/>
    </source>
</evidence>
<evidence type="ECO:0000313" key="11">
    <source>
        <dbReference type="Proteomes" id="UP000323142"/>
    </source>
</evidence>
<dbReference type="InterPro" id="IPR010930">
    <property type="entry name" value="Flg_bb/hook_C_dom"/>
</dbReference>
<organism evidence="10 11">
    <name type="scientific">Salinarimonas soli</name>
    <dbReference type="NCBI Taxonomy" id="1638099"/>
    <lineage>
        <taxon>Bacteria</taxon>
        <taxon>Pseudomonadati</taxon>
        <taxon>Pseudomonadota</taxon>
        <taxon>Alphaproteobacteria</taxon>
        <taxon>Hyphomicrobiales</taxon>
        <taxon>Salinarimonadaceae</taxon>
        <taxon>Salinarimonas</taxon>
    </lineage>
</organism>
<feature type="domain" description="Flagellar hook protein FlgE/F/G-like D1" evidence="9">
    <location>
        <begin position="84"/>
        <end position="132"/>
    </location>
</feature>
<dbReference type="GO" id="GO:0005829">
    <property type="term" value="C:cytosol"/>
    <property type="evidence" value="ECO:0007669"/>
    <property type="project" value="TreeGrafter"/>
</dbReference>
<evidence type="ECO:0000259" key="6">
    <source>
        <dbReference type="Pfam" id="PF00460"/>
    </source>
</evidence>
<evidence type="ECO:0000313" key="10">
    <source>
        <dbReference type="EMBL" id="KAA2234709.1"/>
    </source>
</evidence>
<keyword evidence="10" id="KW-0282">Flagellum</keyword>
<reference evidence="10 11" key="1">
    <citation type="submission" date="2019-09" db="EMBL/GenBank/DDBJ databases">
        <title>Salinarimonas rosea gen. nov., sp. nov., a new member of the a-2 subgroup of the Proteobacteria.</title>
        <authorList>
            <person name="Liu J."/>
        </authorList>
    </citation>
    <scope>NUCLEOTIDE SEQUENCE [LARGE SCALE GENOMIC DNA]</scope>
    <source>
        <strain evidence="10 11">BN140002</strain>
    </source>
</reference>
<dbReference type="PANTHER" id="PTHR30435">
    <property type="entry name" value="FLAGELLAR PROTEIN"/>
    <property type="match status" value="1"/>
</dbReference>
<dbReference type="InterPro" id="IPR037925">
    <property type="entry name" value="FlgE/F/G-like"/>
</dbReference>
<dbReference type="NCBIfam" id="TIGR03506">
    <property type="entry name" value="FlgEFG_subfam"/>
    <property type="match status" value="1"/>
</dbReference>
<reference evidence="10 11" key="2">
    <citation type="submission" date="2019-09" db="EMBL/GenBank/DDBJ databases">
        <authorList>
            <person name="Jin C."/>
        </authorList>
    </citation>
    <scope>NUCLEOTIDE SEQUENCE [LARGE SCALE GENOMIC DNA]</scope>
    <source>
        <strain evidence="10 11">BN140002</strain>
    </source>
</reference>
<evidence type="ECO:0000256" key="5">
    <source>
        <dbReference type="RuleBase" id="RU362116"/>
    </source>
</evidence>
<evidence type="ECO:0000256" key="1">
    <source>
        <dbReference type="ARBA" id="ARBA00004117"/>
    </source>
</evidence>
<proteinExistence type="inferred from homology"/>
<dbReference type="InterPro" id="IPR001444">
    <property type="entry name" value="Flag_bb_rod_N"/>
</dbReference>
<dbReference type="InterPro" id="IPR011491">
    <property type="entry name" value="FlgE_D2"/>
</dbReference>
<evidence type="ECO:0000259" key="9">
    <source>
        <dbReference type="Pfam" id="PF22692"/>
    </source>
</evidence>
<dbReference type="EMBL" id="VUOA01000045">
    <property type="protein sequence ID" value="KAA2234709.1"/>
    <property type="molecule type" value="Genomic_DNA"/>
</dbReference>
<accession>A0A5B2V8Q3</accession>
<keyword evidence="10" id="KW-0969">Cilium</keyword>
<dbReference type="Pfam" id="PF06429">
    <property type="entry name" value="Flg_bbr_C"/>
    <property type="match status" value="1"/>
</dbReference>
<name>A0A5B2V8Q3_9HYPH</name>
<evidence type="ECO:0000259" key="8">
    <source>
        <dbReference type="Pfam" id="PF07559"/>
    </source>
</evidence>
<gene>
    <name evidence="10" type="ORF">F0L46_23380</name>
</gene>
<sequence length="401" mass="41273">MSLYGVMRTGVSGMSAQSTKLATVADNIANANTNGYKRAETQFSSMILDSEAGSYTSGGVTPNVRYAISQQGALQFTTSSTDLAVQGNGFFVVSDGTGTPFLTRAGSFVKNSDGELVNAGGFKLMGAPITDGVMAPLPANSMASLVPVTLNQLALEATPSTAGQFAANLPANSAFNSTVKSSLVAYDNLGNRKTINLTFTNKTPDVVPPAVRATGSWEVSATVDGTTSGPFAIGFDTFGQSSGLGAFSITIPGGATLDLDMNGSTQVAAPYTVLRAAVNGNAPSAVRDVEISTDGTVFAIMEDGTRKASFRIPLADVPSPDRMKPLAGNVYAATMESGDVQIGLPENGGLGKVVAGAVEQSNVDLAGELTAMIEAQRNYTANSKTFQTGSDLLELLVNLKR</sequence>
<keyword evidence="10" id="KW-0966">Cell projection</keyword>
<dbReference type="InterPro" id="IPR019776">
    <property type="entry name" value="Flagellar_basal_body_rod_CS"/>
</dbReference>
<dbReference type="InterPro" id="IPR020013">
    <property type="entry name" value="Flagellar_FlgE/F/G"/>
</dbReference>
<evidence type="ECO:0000256" key="2">
    <source>
        <dbReference type="ARBA" id="ARBA00009677"/>
    </source>
</evidence>
<dbReference type="Pfam" id="PF07559">
    <property type="entry name" value="FlgE_D2"/>
    <property type="match status" value="1"/>
</dbReference>
<dbReference type="PANTHER" id="PTHR30435:SF1">
    <property type="entry name" value="FLAGELLAR HOOK PROTEIN FLGE"/>
    <property type="match status" value="1"/>
</dbReference>
<comment type="function">
    <text evidence="5">A flexible structure which links the flagellar filament to the drive apparatus in the basal body.</text>
</comment>
<dbReference type="InterPro" id="IPR037058">
    <property type="entry name" value="Falgellar_hook_FlgE_sf"/>
</dbReference>
<dbReference type="GO" id="GO:0009424">
    <property type="term" value="C:bacterial-type flagellum hook"/>
    <property type="evidence" value="ECO:0007669"/>
    <property type="project" value="TreeGrafter"/>
</dbReference>
<evidence type="ECO:0000259" key="7">
    <source>
        <dbReference type="Pfam" id="PF06429"/>
    </source>
</evidence>
<dbReference type="SUPFAM" id="SSF117143">
    <property type="entry name" value="Flagellar hook protein flgE"/>
    <property type="match status" value="1"/>
</dbReference>
<evidence type="ECO:0000256" key="4">
    <source>
        <dbReference type="ARBA" id="ARBA00023143"/>
    </source>
</evidence>
<dbReference type="GO" id="GO:0071978">
    <property type="term" value="P:bacterial-type flagellum-dependent swarming motility"/>
    <property type="evidence" value="ECO:0007669"/>
    <property type="project" value="TreeGrafter"/>
</dbReference>
<dbReference type="Pfam" id="PF22692">
    <property type="entry name" value="LlgE_F_G_D1"/>
    <property type="match status" value="1"/>
</dbReference>
<dbReference type="Proteomes" id="UP000323142">
    <property type="component" value="Unassembled WGS sequence"/>
</dbReference>
<feature type="domain" description="Flagellar basal body rod protein N-terminal" evidence="6">
    <location>
        <begin position="7"/>
        <end position="37"/>
    </location>
</feature>
<comment type="subcellular location">
    <subcellularLocation>
        <location evidence="1 5">Bacterial flagellum basal body</location>
    </subcellularLocation>
</comment>
<dbReference type="RefSeq" id="WP_149822028.1">
    <property type="nucleotide sequence ID" value="NZ_VUOA01000045.1"/>
</dbReference>
<dbReference type="AlphaFoldDB" id="A0A5B2V8Q3"/>
<comment type="similarity">
    <text evidence="2 5">Belongs to the flagella basal body rod proteins family.</text>
</comment>
<dbReference type="PROSITE" id="PS00588">
    <property type="entry name" value="FLAGELLA_BB_ROD"/>
    <property type="match status" value="1"/>
</dbReference>
<dbReference type="Gene3D" id="2.60.98.20">
    <property type="entry name" value="Flagellar hook protein FlgE"/>
    <property type="match status" value="1"/>
</dbReference>
<dbReference type="OrthoDB" id="8372879at2"/>
<feature type="domain" description="Flagellar hook protein FlgE D2" evidence="8">
    <location>
        <begin position="171"/>
        <end position="280"/>
    </location>
</feature>
<dbReference type="GO" id="GO:0009425">
    <property type="term" value="C:bacterial-type flagellum basal body"/>
    <property type="evidence" value="ECO:0007669"/>
    <property type="project" value="UniProtKB-SubCell"/>
</dbReference>
<protein>
    <recommendedName>
        <fullName evidence="3 5">Flagellar hook protein FlgE</fullName>
    </recommendedName>
</protein>
<feature type="domain" description="Flagellar basal-body/hook protein C-terminal" evidence="7">
    <location>
        <begin position="355"/>
        <end position="399"/>
    </location>
</feature>
<dbReference type="Pfam" id="PF00460">
    <property type="entry name" value="Flg_bb_rod"/>
    <property type="match status" value="1"/>
</dbReference>
<dbReference type="InterPro" id="IPR053967">
    <property type="entry name" value="LlgE_F_G-like_D1"/>
</dbReference>
<keyword evidence="4 5" id="KW-0975">Bacterial flagellum</keyword>
<comment type="caution">
    <text evidence="10">The sequence shown here is derived from an EMBL/GenBank/DDBJ whole genome shotgun (WGS) entry which is preliminary data.</text>
</comment>
<keyword evidence="11" id="KW-1185">Reference proteome</keyword>